<comment type="caution">
    <text evidence="2">The sequence shown here is derived from an EMBL/GenBank/DDBJ whole genome shotgun (WGS) entry which is preliminary data.</text>
</comment>
<name>A0ABR9MHG2_9ACTN</name>
<sequence>MKLLRGLLIAIVVVGIPSAFILLLSRSNPDLIGFLPEDWESFIIQNDWIGYLVLGIEVLAALGATGLGSLIKKRENAA</sequence>
<organism evidence="2 3">
    <name type="scientific">Nonomuraea angiospora</name>
    <dbReference type="NCBI Taxonomy" id="46172"/>
    <lineage>
        <taxon>Bacteria</taxon>
        <taxon>Bacillati</taxon>
        <taxon>Actinomycetota</taxon>
        <taxon>Actinomycetes</taxon>
        <taxon>Streptosporangiales</taxon>
        <taxon>Streptosporangiaceae</taxon>
        <taxon>Nonomuraea</taxon>
    </lineage>
</organism>
<gene>
    <name evidence="2" type="ORF">H4W80_010625</name>
</gene>
<evidence type="ECO:0000256" key="1">
    <source>
        <dbReference type="SAM" id="Phobius"/>
    </source>
</evidence>
<keyword evidence="1" id="KW-0472">Membrane</keyword>
<keyword evidence="3" id="KW-1185">Reference proteome</keyword>
<feature type="transmembrane region" description="Helical" evidence="1">
    <location>
        <begin position="7"/>
        <end position="28"/>
    </location>
</feature>
<keyword evidence="1" id="KW-1133">Transmembrane helix</keyword>
<keyword evidence="1" id="KW-0812">Transmembrane</keyword>
<accession>A0ABR9MHG2</accession>
<protein>
    <submittedName>
        <fullName evidence="2">Uncharacterized protein</fullName>
    </submittedName>
</protein>
<dbReference type="EMBL" id="JADBEK010000001">
    <property type="protein sequence ID" value="MBE1592367.1"/>
    <property type="molecule type" value="Genomic_DNA"/>
</dbReference>
<dbReference type="RefSeq" id="WP_192791909.1">
    <property type="nucleotide sequence ID" value="NZ_JADBEK010000001.1"/>
</dbReference>
<evidence type="ECO:0000313" key="2">
    <source>
        <dbReference type="EMBL" id="MBE1592367.1"/>
    </source>
</evidence>
<dbReference type="Proteomes" id="UP000633509">
    <property type="component" value="Unassembled WGS sequence"/>
</dbReference>
<proteinExistence type="predicted"/>
<feature type="transmembrane region" description="Helical" evidence="1">
    <location>
        <begin position="48"/>
        <end position="71"/>
    </location>
</feature>
<evidence type="ECO:0000313" key="3">
    <source>
        <dbReference type="Proteomes" id="UP000633509"/>
    </source>
</evidence>
<reference evidence="2 3" key="1">
    <citation type="submission" date="2020-10" db="EMBL/GenBank/DDBJ databases">
        <title>Sequencing the genomes of 1000 actinobacteria strains.</title>
        <authorList>
            <person name="Klenk H.-P."/>
        </authorList>
    </citation>
    <scope>NUCLEOTIDE SEQUENCE [LARGE SCALE GENOMIC DNA]</scope>
    <source>
        <strain evidence="2 3">DSM 43173</strain>
    </source>
</reference>